<keyword evidence="2" id="KW-1185">Reference proteome</keyword>
<evidence type="ECO:0000313" key="2">
    <source>
        <dbReference type="Proteomes" id="UP000325577"/>
    </source>
</evidence>
<organism evidence="1 2">
    <name type="scientific">Nyssa sinensis</name>
    <dbReference type="NCBI Taxonomy" id="561372"/>
    <lineage>
        <taxon>Eukaryota</taxon>
        <taxon>Viridiplantae</taxon>
        <taxon>Streptophyta</taxon>
        <taxon>Embryophyta</taxon>
        <taxon>Tracheophyta</taxon>
        <taxon>Spermatophyta</taxon>
        <taxon>Magnoliopsida</taxon>
        <taxon>eudicotyledons</taxon>
        <taxon>Gunneridae</taxon>
        <taxon>Pentapetalae</taxon>
        <taxon>asterids</taxon>
        <taxon>Cornales</taxon>
        <taxon>Nyssaceae</taxon>
        <taxon>Nyssa</taxon>
    </lineage>
</organism>
<protein>
    <submittedName>
        <fullName evidence="1">Uncharacterized protein</fullName>
    </submittedName>
</protein>
<evidence type="ECO:0000313" key="1">
    <source>
        <dbReference type="EMBL" id="KAA8544592.1"/>
    </source>
</evidence>
<gene>
    <name evidence="1" type="ORF">F0562_022604</name>
</gene>
<name>A0A5J5BS92_9ASTE</name>
<proteinExistence type="predicted"/>
<dbReference type="EMBL" id="CM018034">
    <property type="protein sequence ID" value="KAA8544592.1"/>
    <property type="molecule type" value="Genomic_DNA"/>
</dbReference>
<dbReference type="Proteomes" id="UP000325577">
    <property type="component" value="Linkage Group LG11"/>
</dbReference>
<sequence length="88" mass="9000">MTAKPSVNRSDLDCGLLASAAGAIKEQLVARPFQCRLIDALITSGNGRVLAAPPVAVSESWLTTETQGRAAAIVGGDILLNSELGPPS</sequence>
<reference evidence="1 2" key="1">
    <citation type="submission" date="2019-09" db="EMBL/GenBank/DDBJ databases">
        <title>A chromosome-level genome assembly of the Chinese tupelo Nyssa sinensis.</title>
        <authorList>
            <person name="Yang X."/>
            <person name="Kang M."/>
            <person name="Yang Y."/>
            <person name="Xiong H."/>
            <person name="Wang M."/>
            <person name="Zhang Z."/>
            <person name="Wang Z."/>
            <person name="Wu H."/>
            <person name="Ma T."/>
            <person name="Liu J."/>
            <person name="Xi Z."/>
        </authorList>
    </citation>
    <scope>NUCLEOTIDE SEQUENCE [LARGE SCALE GENOMIC DNA]</scope>
    <source>
        <strain evidence="1">J267</strain>
        <tissue evidence="1">Leaf</tissue>
    </source>
</reference>
<dbReference type="AlphaFoldDB" id="A0A5J5BS92"/>
<accession>A0A5J5BS92</accession>